<comment type="cofactor">
    <cofactor evidence="1">
        <name>FAD</name>
        <dbReference type="ChEBI" id="CHEBI:57692"/>
    </cofactor>
</comment>
<accession>A0A451DKB5</accession>
<keyword evidence="6 10" id="KW-0560">Oxidoreductase</keyword>
<evidence type="ECO:0000256" key="3">
    <source>
        <dbReference type="ARBA" id="ARBA00005349"/>
    </source>
</evidence>
<dbReference type="KEGG" id="ehd:ERCIPSTX3056_441"/>
<protein>
    <submittedName>
        <fullName evidence="10">2-octaprenyl-3-methyl-6-methoxy-1,4-benzoquinol hydroxylase</fullName>
        <ecNumber evidence="10">1.14.13.-</ecNumber>
    </submittedName>
</protein>
<comment type="pathway">
    <text evidence="2">Cofactor biosynthesis; ubiquinone biosynthesis.</text>
</comment>
<dbReference type="InterPro" id="IPR051205">
    <property type="entry name" value="UbiH/COQ6_monooxygenase"/>
</dbReference>
<dbReference type="OrthoDB" id="9769565at2"/>
<dbReference type="Proteomes" id="UP000294462">
    <property type="component" value="Chromosome"/>
</dbReference>
<dbReference type="Gene3D" id="3.50.50.60">
    <property type="entry name" value="FAD/NAD(P)-binding domain"/>
    <property type="match status" value="2"/>
</dbReference>
<evidence type="ECO:0000256" key="2">
    <source>
        <dbReference type="ARBA" id="ARBA00004749"/>
    </source>
</evidence>
<dbReference type="AlphaFoldDB" id="A0A451DKB5"/>
<evidence type="ECO:0000256" key="1">
    <source>
        <dbReference type="ARBA" id="ARBA00001974"/>
    </source>
</evidence>
<dbReference type="NCBIfam" id="TIGR01988">
    <property type="entry name" value="Ubi-OHases"/>
    <property type="match status" value="1"/>
</dbReference>
<dbReference type="GO" id="GO:0006744">
    <property type="term" value="P:ubiquinone biosynthetic process"/>
    <property type="evidence" value="ECO:0007669"/>
    <property type="project" value="UniProtKB-UniPathway"/>
</dbReference>
<organism evidence="10 11">
    <name type="scientific">Candidatus Erwinia haradaeae</name>
    <dbReference type="NCBI Taxonomy" id="1922217"/>
    <lineage>
        <taxon>Bacteria</taxon>
        <taxon>Pseudomonadati</taxon>
        <taxon>Pseudomonadota</taxon>
        <taxon>Gammaproteobacteria</taxon>
        <taxon>Enterobacterales</taxon>
        <taxon>Erwiniaceae</taxon>
        <taxon>Erwinia</taxon>
    </lineage>
</organism>
<keyword evidence="11" id="KW-1185">Reference proteome</keyword>
<dbReference type="EMBL" id="LR217725">
    <property type="protein sequence ID" value="VFP87151.1"/>
    <property type="molecule type" value="Genomic_DNA"/>
</dbReference>
<dbReference type="PANTHER" id="PTHR43876:SF10">
    <property type="entry name" value="3-DEMETHOXYUBIQUINOL 3-HYDROXYLASE"/>
    <property type="match status" value="1"/>
</dbReference>
<sequence>MQHIIEVVIVGGGLTGAALASGLAQYGFDVVVIEQEDVPNFNPLSYPDLRISAISAASVSLLQKLKVWPQVLMMRCVPYRVQEIWEHPMARVILDARSLGLTELGYMVENHVLKYALSKRLHNQNVPLLYNTRLKNLRRINGIWQIFLDNGKVLQARLVVGADGSNSQVRKLANIRIQGWRYAQSCMLISVRCSDHPGDITWQQLTPEGPRAFLPLFGYWASLVWYGKHTYIQKLQSMTMLQLQREIQLNFSDRVGQITPTMSGSFVLSRSHAMNYVLPGLVLVGDAAHTVHPFTGQGVNLGYRDVSALLAILNEAHHQSDQWCSINVLQRYQYQRQKDNRLMQNGIDLLYYIFSNQCLPVKIIRNVGLIAANHAGAIKYDVLAYMLGLAYVTEY</sequence>
<dbReference type="SUPFAM" id="SSF51905">
    <property type="entry name" value="FAD/NAD(P)-binding domain"/>
    <property type="match status" value="1"/>
</dbReference>
<feature type="domain" description="FAD-binding" evidence="9">
    <location>
        <begin position="6"/>
        <end position="318"/>
    </location>
</feature>
<evidence type="ECO:0000313" key="11">
    <source>
        <dbReference type="Proteomes" id="UP000294462"/>
    </source>
</evidence>
<evidence type="ECO:0000256" key="8">
    <source>
        <dbReference type="ARBA" id="ARBA00065734"/>
    </source>
</evidence>
<keyword evidence="5" id="KW-0274">FAD</keyword>
<dbReference type="GO" id="GO:0110142">
    <property type="term" value="C:ubiquinone biosynthesis complex"/>
    <property type="evidence" value="ECO:0007669"/>
    <property type="project" value="UniProtKB-ARBA"/>
</dbReference>
<keyword evidence="4" id="KW-0285">Flavoprotein</keyword>
<keyword evidence="7" id="KW-0503">Monooxygenase</keyword>
<comment type="subunit">
    <text evidence="8">Component of the Ubi complex metabolon, which regroups five ubiquinone biosynthesis proteins (UbiE, UbiF, UbiG, UbiH and UbiI) and two accessory factors (UbiK and the lipid-binding protein UbiJ).</text>
</comment>
<evidence type="ECO:0000259" key="9">
    <source>
        <dbReference type="Pfam" id="PF01494"/>
    </source>
</evidence>
<dbReference type="GO" id="GO:0008682">
    <property type="term" value="F:3-demethoxyubiquinol 3-hydroxylase activity"/>
    <property type="evidence" value="ECO:0007669"/>
    <property type="project" value="TreeGrafter"/>
</dbReference>
<dbReference type="InterPro" id="IPR010971">
    <property type="entry name" value="UbiH/COQ6"/>
</dbReference>
<evidence type="ECO:0000256" key="7">
    <source>
        <dbReference type="ARBA" id="ARBA00023033"/>
    </source>
</evidence>
<comment type="similarity">
    <text evidence="3">Belongs to the UbiH/COQ6 family.</text>
</comment>
<dbReference type="InterPro" id="IPR002938">
    <property type="entry name" value="FAD-bd"/>
</dbReference>
<evidence type="ECO:0000256" key="4">
    <source>
        <dbReference type="ARBA" id="ARBA00022630"/>
    </source>
</evidence>
<dbReference type="Pfam" id="PF01494">
    <property type="entry name" value="FAD_binding_3"/>
    <property type="match status" value="1"/>
</dbReference>
<dbReference type="GO" id="GO:0071949">
    <property type="term" value="F:FAD binding"/>
    <property type="evidence" value="ECO:0007669"/>
    <property type="project" value="InterPro"/>
</dbReference>
<name>A0A451DKB5_9GAMM</name>
<dbReference type="EC" id="1.14.13.-" evidence="10"/>
<reference evidence="10 11" key="1">
    <citation type="submission" date="2019-02" db="EMBL/GenBank/DDBJ databases">
        <authorList>
            <person name="Manzano-Marin A."/>
            <person name="Manzano-Marin A."/>
        </authorList>
    </citation>
    <scope>NUCLEOTIDE SEQUENCE [LARGE SCALE GENOMIC DNA]</scope>
    <source>
        <strain evidence="10 11">ErCipseudotaxifoliae</strain>
    </source>
</reference>
<dbReference type="PRINTS" id="PR00420">
    <property type="entry name" value="RNGMNOXGNASE"/>
</dbReference>
<dbReference type="PANTHER" id="PTHR43876">
    <property type="entry name" value="UBIQUINONE BIOSYNTHESIS MONOOXYGENASE COQ6, MITOCHONDRIAL"/>
    <property type="match status" value="1"/>
</dbReference>
<gene>
    <name evidence="10" type="primary">ubiF</name>
    <name evidence="10" type="ORF">ERCIPSTX3056_441</name>
</gene>
<proteinExistence type="inferred from homology"/>
<evidence type="ECO:0000313" key="10">
    <source>
        <dbReference type="EMBL" id="VFP87151.1"/>
    </source>
</evidence>
<dbReference type="UniPathway" id="UPA00232"/>
<dbReference type="FunFam" id="3.50.50.60:FF:000021">
    <property type="entry name" value="Ubiquinone biosynthesis monooxygenase COQ6"/>
    <property type="match status" value="1"/>
</dbReference>
<dbReference type="RefSeq" id="WP_072666324.1">
    <property type="nucleotide sequence ID" value="NZ_LR217725.1"/>
</dbReference>
<dbReference type="InterPro" id="IPR036188">
    <property type="entry name" value="FAD/NAD-bd_sf"/>
</dbReference>
<evidence type="ECO:0000256" key="5">
    <source>
        <dbReference type="ARBA" id="ARBA00022827"/>
    </source>
</evidence>
<evidence type="ECO:0000256" key="6">
    <source>
        <dbReference type="ARBA" id="ARBA00023002"/>
    </source>
</evidence>